<reference evidence="2 3" key="1">
    <citation type="submission" date="2018-07" db="EMBL/GenBank/DDBJ databases">
        <title>A high quality draft genome assembly of the barn swallow (H. rustica rustica).</title>
        <authorList>
            <person name="Formenti G."/>
            <person name="Chiara M."/>
            <person name="Poveda L."/>
            <person name="Francoijs K.-J."/>
            <person name="Bonisoli-Alquati A."/>
            <person name="Canova L."/>
            <person name="Gianfranceschi L."/>
            <person name="Horner D.S."/>
            <person name="Saino N."/>
        </authorList>
    </citation>
    <scope>NUCLEOTIDE SEQUENCE [LARGE SCALE GENOMIC DNA]</scope>
    <source>
        <strain evidence="2">Chelidonia</strain>
        <tissue evidence="2">Blood</tissue>
    </source>
</reference>
<gene>
    <name evidence="2" type="ORF">DUI87_06671</name>
</gene>
<sequence length="118" mass="12765">MFSSSLLAERTELCPPALADNSIPQILSFEPFPPPTSYTIRSDGATSQWNHRIPEEFKLAKNPHVTESNLCLTHTVSPAQSTDCHIQAFLGPLPHPGIPWTPPGMGTPTPPWAAPSNA</sequence>
<evidence type="ECO:0000256" key="1">
    <source>
        <dbReference type="SAM" id="MobiDB-lite"/>
    </source>
</evidence>
<organism evidence="2 3">
    <name type="scientific">Hirundo rustica rustica</name>
    <dbReference type="NCBI Taxonomy" id="333673"/>
    <lineage>
        <taxon>Eukaryota</taxon>
        <taxon>Metazoa</taxon>
        <taxon>Chordata</taxon>
        <taxon>Craniata</taxon>
        <taxon>Vertebrata</taxon>
        <taxon>Euteleostomi</taxon>
        <taxon>Archelosauria</taxon>
        <taxon>Archosauria</taxon>
        <taxon>Dinosauria</taxon>
        <taxon>Saurischia</taxon>
        <taxon>Theropoda</taxon>
        <taxon>Coelurosauria</taxon>
        <taxon>Aves</taxon>
        <taxon>Neognathae</taxon>
        <taxon>Neoaves</taxon>
        <taxon>Telluraves</taxon>
        <taxon>Australaves</taxon>
        <taxon>Passeriformes</taxon>
        <taxon>Sylvioidea</taxon>
        <taxon>Hirundinidae</taxon>
        <taxon>Hirundo</taxon>
    </lineage>
</organism>
<accession>A0A3M0KXZ6</accession>
<evidence type="ECO:0000313" key="3">
    <source>
        <dbReference type="Proteomes" id="UP000269221"/>
    </source>
</evidence>
<evidence type="ECO:0000313" key="2">
    <source>
        <dbReference type="EMBL" id="RMC16344.1"/>
    </source>
</evidence>
<protein>
    <submittedName>
        <fullName evidence="2">Uncharacterized protein</fullName>
    </submittedName>
</protein>
<feature type="region of interest" description="Disordered" evidence="1">
    <location>
        <begin position="95"/>
        <end position="118"/>
    </location>
</feature>
<dbReference type="AlphaFoldDB" id="A0A3M0KXZ6"/>
<dbReference type="EMBL" id="QRBI01000103">
    <property type="protein sequence ID" value="RMC16344.1"/>
    <property type="molecule type" value="Genomic_DNA"/>
</dbReference>
<dbReference type="OrthoDB" id="10677012at2759"/>
<comment type="caution">
    <text evidence="2">The sequence shown here is derived from an EMBL/GenBank/DDBJ whole genome shotgun (WGS) entry which is preliminary data.</text>
</comment>
<proteinExistence type="predicted"/>
<keyword evidence="3" id="KW-1185">Reference proteome</keyword>
<dbReference type="Proteomes" id="UP000269221">
    <property type="component" value="Unassembled WGS sequence"/>
</dbReference>
<name>A0A3M0KXZ6_HIRRU</name>
<feature type="compositionally biased region" description="Pro residues" evidence="1">
    <location>
        <begin position="108"/>
        <end position="118"/>
    </location>
</feature>